<evidence type="ECO:0000313" key="1">
    <source>
        <dbReference type="EMBL" id="MDM5074697.1"/>
    </source>
</evidence>
<evidence type="ECO:0000313" key="2">
    <source>
        <dbReference type="Proteomes" id="UP001168107"/>
    </source>
</evidence>
<accession>A0ABT7Q5U6</accession>
<keyword evidence="2" id="KW-1185">Reference proteome</keyword>
<name>A0ABT7Q5U6_9GAMM</name>
<comment type="caution">
    <text evidence="1">The sequence shown here is derived from an EMBL/GenBank/DDBJ whole genome shotgun (WGS) entry which is preliminary data.</text>
</comment>
<reference evidence="1" key="1">
    <citation type="submission" date="2024-05" db="EMBL/GenBank/DDBJ databases">
        <title>WGS of Aeromonas isolates.</title>
        <authorList>
            <person name="Lee H."/>
        </authorList>
    </citation>
    <scope>NUCLEOTIDE SEQUENCE</scope>
    <source>
        <strain evidence="1">SU58-3</strain>
    </source>
</reference>
<dbReference type="Pfam" id="PF23746">
    <property type="entry name" value="Gp41_Mu"/>
    <property type="match status" value="1"/>
</dbReference>
<sequence length="125" mass="13486">MALITFELTHGIPGKTMGGGDEPLLYREVGLRELTAADLIDAQLDAEKVVVQNGKAVAYTSDVLYGLNLLCRQVEYIGEIKGPLPINMLKKMHVDDFGLLQGKAQELDMALAEALAERGRSNSAG</sequence>
<protein>
    <submittedName>
        <fullName evidence="1">Phage tail assembly protein</fullName>
    </submittedName>
</protein>
<proteinExistence type="predicted"/>
<dbReference type="Proteomes" id="UP001168107">
    <property type="component" value="Unassembled WGS sequence"/>
</dbReference>
<dbReference type="RefSeq" id="WP_290019903.1">
    <property type="nucleotide sequence ID" value="NZ_JAOPLL010000035.1"/>
</dbReference>
<gene>
    <name evidence="1" type="ORF">OB935_23150</name>
</gene>
<organism evidence="1 2">
    <name type="scientific">Aeromonas bestiarum</name>
    <dbReference type="NCBI Taxonomy" id="105751"/>
    <lineage>
        <taxon>Bacteria</taxon>
        <taxon>Pseudomonadati</taxon>
        <taxon>Pseudomonadota</taxon>
        <taxon>Gammaproteobacteria</taxon>
        <taxon>Aeromonadales</taxon>
        <taxon>Aeromonadaceae</taxon>
        <taxon>Aeromonas</taxon>
    </lineage>
</organism>
<dbReference type="EMBL" id="JAOPLL010000035">
    <property type="protein sequence ID" value="MDM5074697.1"/>
    <property type="molecule type" value="Genomic_DNA"/>
</dbReference>
<dbReference type="InterPro" id="IPR056974">
    <property type="entry name" value="Tail_Gp41-like"/>
</dbReference>